<comment type="subcellular location">
    <subcellularLocation>
        <location evidence="1">Nucleus</location>
    </subcellularLocation>
</comment>
<keyword evidence="7" id="KW-0804">Transcription</keyword>
<dbReference type="SMART" id="SM00355">
    <property type="entry name" value="ZnF_C2H2"/>
    <property type="match status" value="4"/>
</dbReference>
<dbReference type="Pfam" id="PF01448">
    <property type="entry name" value="ELM2"/>
    <property type="match status" value="1"/>
</dbReference>
<evidence type="ECO:0000259" key="11">
    <source>
        <dbReference type="PROSITE" id="PS50157"/>
    </source>
</evidence>
<dbReference type="GO" id="GO:0003714">
    <property type="term" value="F:transcription corepressor activity"/>
    <property type="evidence" value="ECO:0007669"/>
    <property type="project" value="TreeGrafter"/>
</dbReference>
<evidence type="ECO:0000313" key="15">
    <source>
        <dbReference type="EMBL" id="RXM34708.1"/>
    </source>
</evidence>
<feature type="compositionally biased region" description="Pro residues" evidence="10">
    <location>
        <begin position="395"/>
        <end position="409"/>
    </location>
</feature>
<feature type="compositionally biased region" description="Acidic residues" evidence="10">
    <location>
        <begin position="994"/>
        <end position="1006"/>
    </location>
</feature>
<dbReference type="PANTHER" id="PTHR16089:SF23">
    <property type="entry name" value="ZINC FINGER PROTEIN 541"/>
    <property type="match status" value="1"/>
</dbReference>
<keyword evidence="8" id="KW-0539">Nucleus</keyword>
<dbReference type="Gene3D" id="3.30.160.60">
    <property type="entry name" value="Classic Zinc Finger"/>
    <property type="match status" value="1"/>
</dbReference>
<feature type="domain" description="C2H2-type" evidence="11">
    <location>
        <begin position="60"/>
        <end position="87"/>
    </location>
</feature>
<keyword evidence="2" id="KW-0479">Metal-binding</keyword>
<dbReference type="PROSITE" id="PS00028">
    <property type="entry name" value="ZINC_FINGER_C2H2_1"/>
    <property type="match status" value="4"/>
</dbReference>
<feature type="region of interest" description="Disordered" evidence="10">
    <location>
        <begin position="248"/>
        <end position="269"/>
    </location>
</feature>
<evidence type="ECO:0000313" key="16">
    <source>
        <dbReference type="Proteomes" id="UP000289886"/>
    </source>
</evidence>
<feature type="domain" description="HTH myb-type" evidence="14">
    <location>
        <begin position="802"/>
        <end position="848"/>
    </location>
</feature>
<keyword evidence="5" id="KW-0805">Transcription regulation</keyword>
<dbReference type="SUPFAM" id="SSF57667">
    <property type="entry name" value="beta-beta-alpha zinc fingers"/>
    <property type="match status" value="2"/>
</dbReference>
<dbReference type="GO" id="GO:0008270">
    <property type="term" value="F:zinc ion binding"/>
    <property type="evidence" value="ECO:0007669"/>
    <property type="project" value="UniProtKB-KW"/>
</dbReference>
<evidence type="ECO:0000256" key="8">
    <source>
        <dbReference type="ARBA" id="ARBA00023242"/>
    </source>
</evidence>
<evidence type="ECO:0000256" key="1">
    <source>
        <dbReference type="ARBA" id="ARBA00004123"/>
    </source>
</evidence>
<dbReference type="GO" id="GO:0000118">
    <property type="term" value="C:histone deacetylase complex"/>
    <property type="evidence" value="ECO:0007669"/>
    <property type="project" value="TreeGrafter"/>
</dbReference>
<dbReference type="SMART" id="SM01189">
    <property type="entry name" value="ELM2"/>
    <property type="match status" value="1"/>
</dbReference>
<keyword evidence="4" id="KW-0862">Zinc</keyword>
<gene>
    <name evidence="15" type="ORF">EOD39_13818</name>
</gene>
<dbReference type="SMART" id="SM00717">
    <property type="entry name" value="SANT"/>
    <property type="match status" value="1"/>
</dbReference>
<dbReference type="InterPro" id="IPR000949">
    <property type="entry name" value="ELM2_dom"/>
</dbReference>
<feature type="compositionally biased region" description="Polar residues" evidence="10">
    <location>
        <begin position="176"/>
        <end position="186"/>
    </location>
</feature>
<evidence type="ECO:0000256" key="4">
    <source>
        <dbReference type="ARBA" id="ARBA00022833"/>
    </source>
</evidence>
<dbReference type="InterPro" id="IPR009057">
    <property type="entry name" value="Homeodomain-like_sf"/>
</dbReference>
<feature type="compositionally biased region" description="Acidic residues" evidence="10">
    <location>
        <begin position="1014"/>
        <end position="1028"/>
    </location>
</feature>
<feature type="domain" description="C2H2-type" evidence="11">
    <location>
        <begin position="32"/>
        <end position="59"/>
    </location>
</feature>
<dbReference type="Pfam" id="PF00096">
    <property type="entry name" value="zf-C2H2"/>
    <property type="match status" value="1"/>
</dbReference>
<feature type="compositionally biased region" description="Low complexity" evidence="10">
    <location>
        <begin position="188"/>
        <end position="200"/>
    </location>
</feature>
<dbReference type="Pfam" id="PF13912">
    <property type="entry name" value="zf-C2H2_6"/>
    <property type="match status" value="2"/>
</dbReference>
<keyword evidence="3 9" id="KW-0863">Zinc-finger</keyword>
<dbReference type="Pfam" id="PF00249">
    <property type="entry name" value="Myb_DNA-binding"/>
    <property type="match status" value="1"/>
</dbReference>
<evidence type="ECO:0000259" key="13">
    <source>
        <dbReference type="PROSITE" id="PS51293"/>
    </source>
</evidence>
<dbReference type="InterPro" id="IPR001005">
    <property type="entry name" value="SANT/Myb"/>
</dbReference>
<dbReference type="SUPFAM" id="SSF46689">
    <property type="entry name" value="Homeodomain-like"/>
    <property type="match status" value="1"/>
</dbReference>
<feature type="domain" description="C2H2-type" evidence="11">
    <location>
        <begin position="910"/>
        <end position="937"/>
    </location>
</feature>
<evidence type="ECO:0000256" key="5">
    <source>
        <dbReference type="ARBA" id="ARBA00023015"/>
    </source>
</evidence>
<keyword evidence="6" id="KW-0238">DNA-binding</keyword>
<reference evidence="15 16" key="1">
    <citation type="submission" date="2019-01" db="EMBL/GenBank/DDBJ databases">
        <title>Draft Genome and Complete Hox-Cluster Characterization of the Sterlet Sturgeon (Acipenser ruthenus).</title>
        <authorList>
            <person name="Wei Q."/>
        </authorList>
    </citation>
    <scope>NUCLEOTIDE SEQUENCE [LARGE SCALE GENOMIC DNA]</scope>
    <source>
        <strain evidence="15">WHYD16114868_AA</strain>
        <tissue evidence="15">Blood</tissue>
    </source>
</reference>
<accession>A0A444UHZ1</accession>
<feature type="compositionally biased region" description="Pro residues" evidence="10">
    <location>
        <begin position="209"/>
        <end position="232"/>
    </location>
</feature>
<feature type="region of interest" description="Disordered" evidence="10">
    <location>
        <begin position="117"/>
        <end position="232"/>
    </location>
</feature>
<dbReference type="Proteomes" id="UP000289886">
    <property type="component" value="Unassembled WGS sequence"/>
</dbReference>
<feature type="region of interest" description="Disordered" evidence="10">
    <location>
        <begin position="1"/>
        <end position="26"/>
    </location>
</feature>
<feature type="domain" description="SANT" evidence="13">
    <location>
        <begin position="797"/>
        <end position="848"/>
    </location>
</feature>
<dbReference type="Gene3D" id="1.10.10.60">
    <property type="entry name" value="Homeodomain-like"/>
    <property type="match status" value="1"/>
</dbReference>
<name>A0A444UHZ1_ACIRT</name>
<proteinExistence type="predicted"/>
<evidence type="ECO:0000259" key="14">
    <source>
        <dbReference type="PROSITE" id="PS51294"/>
    </source>
</evidence>
<keyword evidence="16" id="KW-1185">Reference proteome</keyword>
<dbReference type="GO" id="GO:0006357">
    <property type="term" value="P:regulation of transcription by RNA polymerase II"/>
    <property type="evidence" value="ECO:0007669"/>
    <property type="project" value="TreeGrafter"/>
</dbReference>
<dbReference type="InterPro" id="IPR017884">
    <property type="entry name" value="SANT_dom"/>
</dbReference>
<dbReference type="PROSITE" id="PS51156">
    <property type="entry name" value="ELM2"/>
    <property type="match status" value="1"/>
</dbReference>
<dbReference type="InterPro" id="IPR036236">
    <property type="entry name" value="Znf_C2H2_sf"/>
</dbReference>
<feature type="compositionally biased region" description="Basic and acidic residues" evidence="10">
    <location>
        <begin position="971"/>
        <end position="993"/>
    </location>
</feature>
<protein>
    <submittedName>
        <fullName evidence="15">Zinc finger protein 541</fullName>
    </submittedName>
</protein>
<dbReference type="GO" id="GO:0005667">
    <property type="term" value="C:transcription regulator complex"/>
    <property type="evidence" value="ECO:0007669"/>
    <property type="project" value="TreeGrafter"/>
</dbReference>
<dbReference type="EMBL" id="SCEB01214547">
    <property type="protein sequence ID" value="RXM34708.1"/>
    <property type="molecule type" value="Genomic_DNA"/>
</dbReference>
<organism evidence="15 16">
    <name type="scientific">Acipenser ruthenus</name>
    <name type="common">Sterlet sturgeon</name>
    <dbReference type="NCBI Taxonomy" id="7906"/>
    <lineage>
        <taxon>Eukaryota</taxon>
        <taxon>Metazoa</taxon>
        <taxon>Chordata</taxon>
        <taxon>Craniata</taxon>
        <taxon>Vertebrata</taxon>
        <taxon>Euteleostomi</taxon>
        <taxon>Actinopterygii</taxon>
        <taxon>Chondrostei</taxon>
        <taxon>Acipenseriformes</taxon>
        <taxon>Acipenseridae</taxon>
        <taxon>Acipenser</taxon>
    </lineage>
</organism>
<feature type="compositionally biased region" description="Basic residues" evidence="10">
    <location>
        <begin position="880"/>
        <end position="893"/>
    </location>
</feature>
<comment type="caution">
    <text evidence="15">The sequence shown here is derived from an EMBL/GenBank/DDBJ whole genome shotgun (WGS) entry which is preliminary data.</text>
</comment>
<sequence length="1072" mass="116597">MQKRLGPCVEDSPGVSSAVPVRGEKAPSPPQQECCLCEKQFSSSSSLNKHLVTHSQHRPHCCQICSKRFKRQDHLSVHLQTHRRSKPFFCSKPGCTRSYCDVRSLLRHSSIQHGEPWGGAGGLDLSGGPAQPWTTGTRNTDWPAPQPPSLNHPCSKFTSQSVSAAGQGDEKPALTSPPNQYESVTAPSPAVSSWSFSSSSGITGINFPNPNPSPPSLPTPQLPLPLPPSVPTPQLPLPLPPVFATLLSSSSVQPPGQEPQPLFPSHSPAPSFPWPPSLTASPLALLNTGEQGSTDRELGQELASFLPELLRLEKDFLPLCPGQGPPSRPVGPSGLAGYLQLAHEQNQAASLLQQLLCNSNQQEQFPEPQLGGATTALPPFPIPDPLTNLESQLAPPCPASSSPPAPPPFSATTAPGHTRAPSLKAEVRRRRERKSKTQPYSVPPSLSLSFPHKASSAPPRRQRLRPLDPASLVSPSQVAMASFSIDRHPAADSSSSNSTSYHCIQEEQIFTFPSDGEPAASGERGGVSAEWGADEEKGSEAPCVKTMGVPPGAALSNQGYDGEGDRAGQWCPSMHSPLVIPVSVPVDLGRQDRAGPSQCEQSLSIAQQLACRLRSPVYLASHLLNPGGQPPVSYTPPPMLSPLRPGTGLYFSTLQQAPPSVPATGTYTAKLDVVNGISLMMDDTVVTIEPCINIGPRFQAVIPPLREEALAWSEEHRASLVWEPWGDLAENRDTQSRVEKLLSVGCSSALPGGGANTELALHCLHEAEGDVLAALKTLLFTGPQRPPKHPLRDYHYAGSDHWTPEERNLFQKALSEHGKDFHCIQRELQCKTVAQCVEYYYTMKKHKKFLQPGRDSEEQDSGQEPVGLSVCKREGLSQPPKRKGGSRKPHRKGALQAQDDQAAHGGAVGFACKECGRVFLKIKSRNAHMKSHRQHDRGETTLWGGGGASFQEGLKNEEGEDLKDEGEELKEEEREGLKEEEREGLKEEEREELKEEEGEELKEEEGMELKEGEELKEEGEELKEEEEGMELKYKELKDEEGEGLKDKWQELKDKEREGLCSSSELMWTPLIL</sequence>
<evidence type="ECO:0000256" key="2">
    <source>
        <dbReference type="ARBA" id="ARBA00022723"/>
    </source>
</evidence>
<dbReference type="FunFam" id="1.10.10.60:FF:000012">
    <property type="entry name" value="Metastasis-associated 1 family, member 3"/>
    <property type="match status" value="1"/>
</dbReference>
<dbReference type="PROSITE" id="PS50157">
    <property type="entry name" value="ZINC_FINGER_C2H2_2"/>
    <property type="match status" value="3"/>
</dbReference>
<feature type="compositionally biased region" description="Basic residues" evidence="10">
    <location>
        <begin position="427"/>
        <end position="436"/>
    </location>
</feature>
<feature type="region of interest" description="Disordered" evidence="10">
    <location>
        <begin position="364"/>
        <end position="472"/>
    </location>
</feature>
<dbReference type="AlphaFoldDB" id="A0A444UHZ1"/>
<dbReference type="InterPro" id="IPR017930">
    <property type="entry name" value="Myb_dom"/>
</dbReference>
<dbReference type="PANTHER" id="PTHR16089">
    <property type="entry name" value="REST COREPRESSOR COREST PROTEIN-RELATED"/>
    <property type="match status" value="1"/>
</dbReference>
<evidence type="ECO:0000256" key="9">
    <source>
        <dbReference type="PROSITE-ProRule" id="PRU00042"/>
    </source>
</evidence>
<feature type="compositionally biased region" description="Acidic residues" evidence="10">
    <location>
        <begin position="958"/>
        <end position="970"/>
    </location>
</feature>
<feature type="region of interest" description="Disordered" evidence="10">
    <location>
        <begin position="851"/>
        <end position="900"/>
    </location>
</feature>
<evidence type="ECO:0000256" key="10">
    <source>
        <dbReference type="SAM" id="MobiDB-lite"/>
    </source>
</evidence>
<dbReference type="GO" id="GO:0003677">
    <property type="term" value="F:DNA binding"/>
    <property type="evidence" value="ECO:0007669"/>
    <property type="project" value="UniProtKB-KW"/>
</dbReference>
<dbReference type="PROSITE" id="PS51294">
    <property type="entry name" value="HTH_MYB"/>
    <property type="match status" value="1"/>
</dbReference>
<evidence type="ECO:0000259" key="12">
    <source>
        <dbReference type="PROSITE" id="PS51156"/>
    </source>
</evidence>
<evidence type="ECO:0000256" key="3">
    <source>
        <dbReference type="ARBA" id="ARBA00022771"/>
    </source>
</evidence>
<evidence type="ECO:0000256" key="6">
    <source>
        <dbReference type="ARBA" id="ARBA00023125"/>
    </source>
</evidence>
<feature type="domain" description="ELM2" evidence="12">
    <location>
        <begin position="690"/>
        <end position="782"/>
    </location>
</feature>
<evidence type="ECO:0000256" key="7">
    <source>
        <dbReference type="ARBA" id="ARBA00023163"/>
    </source>
</evidence>
<feature type="compositionally biased region" description="Polar residues" evidence="10">
    <location>
        <begin position="437"/>
        <end position="448"/>
    </location>
</feature>
<dbReference type="InterPro" id="IPR051066">
    <property type="entry name" value="Trans_reg/Corepressor"/>
</dbReference>
<feature type="region of interest" description="Disordered" evidence="10">
    <location>
        <begin position="927"/>
        <end position="1037"/>
    </location>
</feature>
<dbReference type="InterPro" id="IPR013087">
    <property type="entry name" value="Znf_C2H2_type"/>
</dbReference>
<feature type="region of interest" description="Disordered" evidence="10">
    <location>
        <begin position="513"/>
        <end position="542"/>
    </location>
</feature>
<dbReference type="PROSITE" id="PS51293">
    <property type="entry name" value="SANT"/>
    <property type="match status" value="1"/>
</dbReference>